<gene>
    <name evidence="2" type="ORF">SAMN04488559_11915</name>
</gene>
<feature type="compositionally biased region" description="Low complexity" evidence="1">
    <location>
        <begin position="94"/>
        <end position="118"/>
    </location>
</feature>
<keyword evidence="3" id="KW-1185">Reference proteome</keyword>
<organism evidence="2 3">
    <name type="scientific">Isobaculum melis</name>
    <dbReference type="NCBI Taxonomy" id="142588"/>
    <lineage>
        <taxon>Bacteria</taxon>
        <taxon>Bacillati</taxon>
        <taxon>Bacillota</taxon>
        <taxon>Bacilli</taxon>
        <taxon>Lactobacillales</taxon>
        <taxon>Carnobacteriaceae</taxon>
        <taxon>Isobaculum</taxon>
    </lineage>
</organism>
<evidence type="ECO:0000313" key="3">
    <source>
        <dbReference type="Proteomes" id="UP000198948"/>
    </source>
</evidence>
<dbReference type="EMBL" id="FOHA01000019">
    <property type="protein sequence ID" value="SES02819.1"/>
    <property type="molecule type" value="Genomic_DNA"/>
</dbReference>
<dbReference type="AlphaFoldDB" id="A0A1H9U0C0"/>
<evidence type="ECO:0000313" key="2">
    <source>
        <dbReference type="EMBL" id="SES02819.1"/>
    </source>
</evidence>
<name>A0A1H9U0C0_9LACT</name>
<accession>A0A1H9U0C0</accession>
<proteinExistence type="predicted"/>
<evidence type="ECO:0000256" key="1">
    <source>
        <dbReference type="SAM" id="MobiDB-lite"/>
    </source>
</evidence>
<dbReference type="PROSITE" id="PS51257">
    <property type="entry name" value="PROKAR_LIPOPROTEIN"/>
    <property type="match status" value="1"/>
</dbReference>
<feature type="compositionally biased region" description="Basic and acidic residues" evidence="1">
    <location>
        <begin position="51"/>
        <end position="93"/>
    </location>
</feature>
<sequence>MKKSILILCSASILMLAGCQNKEDSAELKEINETVAELKKENEDIAKELDTYKKEKQDAEDAKVAAAKKAEEEKKQAEEAAAAEAERVAKEQEAAAIAQAQAEQAAAEQAAQQQQQQAPPVTYDGGTDKEAIRQELIRLKQSLGGNMTREQRMAIKEQIRALAMQLGE</sequence>
<feature type="region of interest" description="Disordered" evidence="1">
    <location>
        <begin position="51"/>
        <end position="129"/>
    </location>
</feature>
<protein>
    <submittedName>
        <fullName evidence="2">Uncharacterized protein</fullName>
    </submittedName>
</protein>
<dbReference type="RefSeq" id="WP_092653575.1">
    <property type="nucleotide sequence ID" value="NZ_FOHA01000019.1"/>
</dbReference>
<dbReference type="Proteomes" id="UP000198948">
    <property type="component" value="Unassembled WGS sequence"/>
</dbReference>
<reference evidence="2 3" key="1">
    <citation type="submission" date="2016-10" db="EMBL/GenBank/DDBJ databases">
        <authorList>
            <person name="de Groot N.N."/>
        </authorList>
    </citation>
    <scope>NUCLEOTIDE SEQUENCE [LARGE SCALE GENOMIC DNA]</scope>
    <source>
        <strain evidence="2 3">DSM 13760</strain>
    </source>
</reference>